<evidence type="ECO:0000313" key="2">
    <source>
        <dbReference type="Proteomes" id="UP000093561"/>
    </source>
</evidence>
<accession>A0AAF5PXC1</accession>
<dbReference type="WBParaSite" id="mrna-Wban_06837">
    <property type="protein sequence ID" value="mrna-Wban_06837"/>
    <property type="gene ID" value="Wban_06837"/>
</dbReference>
<dbReference type="Proteomes" id="UP000093561">
    <property type="component" value="Unassembled WGS sequence"/>
</dbReference>
<dbReference type="InterPro" id="IPR014756">
    <property type="entry name" value="Ig_E-set"/>
</dbReference>
<dbReference type="AlphaFoldDB" id="A0AAF5PXC1"/>
<dbReference type="Pfam" id="PF02752">
    <property type="entry name" value="Arrestin_C"/>
    <property type="match status" value="1"/>
</dbReference>
<feature type="domain" description="Arrestin C-terminal-like" evidence="1">
    <location>
        <begin position="165"/>
        <end position="299"/>
    </location>
</feature>
<dbReference type="InterPro" id="IPR014752">
    <property type="entry name" value="Arrestin-like_C"/>
</dbReference>
<evidence type="ECO:0000313" key="3">
    <source>
        <dbReference type="WBParaSite" id="mrna-Wban_06837"/>
    </source>
</evidence>
<reference evidence="2" key="2">
    <citation type="journal article" date="2016" name="Mol. Ecol.">
        <title>Population genomics of the filarial nematode parasite Wuchereria bancrofti from mosquitoes.</title>
        <authorList>
            <person name="Small S.T."/>
            <person name="Reimer L.J."/>
            <person name="Tisch D.J."/>
            <person name="King C.L."/>
            <person name="Christensen B.M."/>
            <person name="Siba P.M."/>
            <person name="Kazura J.W."/>
            <person name="Serre D."/>
            <person name="Zimmerman P.A."/>
        </authorList>
    </citation>
    <scope>NUCLEOTIDE SEQUENCE</scope>
    <source>
        <strain evidence="2">pt0022</strain>
    </source>
</reference>
<dbReference type="SUPFAM" id="SSF81296">
    <property type="entry name" value="E set domains"/>
    <property type="match status" value="2"/>
</dbReference>
<sequence length="422" mass="47673">MKKEQSLLHILCQERIYVGQPLKILVEINFIRSTPITSLTGFFKGQFHTKISNQVEFRQIVAFQIGFDTLIRQWPIQNGKIYAPAGKHTAETNLAIGQECPGSYLGKYGSIEYFIAVELCIPAQPKLIQMRPVKVMAVMDITRYLPFHIPIHIERYFHKKLLCLNKSSIKVFIKMSKTAFVPGETIVIDGEIGNEHGKNSIKGGIVRLIMVVQFRCKGNEKFTSKTLSYFMLPIIPQCSITAFQHFLQIPINASPTYCHPDALINLSYHISVMLNECKPIKISLIIGTGIPIQFINAQNYPSSLLSIANHIKIPHFSTVLLQSQTFPPLIINSSQHLPPSTLSIPSFLLSISSPFSYSEFNKSLDTTALSSCKCNQIDHSQVISTPGGFPTFYPREFPTFYPEEFPITRYKGQSILRIEEIE</sequence>
<protein>
    <submittedName>
        <fullName evidence="3">Arrestin_C domain-containing protein</fullName>
    </submittedName>
</protein>
<proteinExistence type="predicted"/>
<reference evidence="2" key="1">
    <citation type="submission" date="2015-03" db="EMBL/GenBank/DDBJ databases">
        <title>Wuchereria bancrofti Genome Sequencing Papua New Guinea Strain.</title>
        <authorList>
            <person name="Small S.T."/>
            <person name="Serre D."/>
            <person name="Zimmerman P.A."/>
        </authorList>
    </citation>
    <scope>NUCLEOTIDE SEQUENCE [LARGE SCALE GENOMIC DNA]</scope>
    <source>
        <strain evidence="2">pt0022</strain>
    </source>
</reference>
<evidence type="ECO:0000259" key="1">
    <source>
        <dbReference type="SMART" id="SM01017"/>
    </source>
</evidence>
<name>A0AAF5PXC1_WUCBA</name>
<organism evidence="2 3">
    <name type="scientific">Wuchereria bancrofti</name>
    <dbReference type="NCBI Taxonomy" id="6293"/>
    <lineage>
        <taxon>Eukaryota</taxon>
        <taxon>Metazoa</taxon>
        <taxon>Ecdysozoa</taxon>
        <taxon>Nematoda</taxon>
        <taxon>Chromadorea</taxon>
        <taxon>Rhabditida</taxon>
        <taxon>Spirurina</taxon>
        <taxon>Spiruromorpha</taxon>
        <taxon>Filarioidea</taxon>
        <taxon>Onchocercidae</taxon>
        <taxon>Wuchereria</taxon>
    </lineage>
</organism>
<dbReference type="InterPro" id="IPR011022">
    <property type="entry name" value="Arrestin_C-like"/>
</dbReference>
<reference evidence="3" key="3">
    <citation type="submission" date="2024-02" db="UniProtKB">
        <authorList>
            <consortium name="WormBaseParasite"/>
        </authorList>
    </citation>
    <scope>IDENTIFICATION</scope>
    <source>
        <strain evidence="3">pt0022</strain>
    </source>
</reference>
<dbReference type="Gene3D" id="2.60.40.640">
    <property type="match status" value="2"/>
</dbReference>
<dbReference type="SMART" id="SM01017">
    <property type="entry name" value="Arrestin_C"/>
    <property type="match status" value="1"/>
</dbReference>